<keyword evidence="5" id="KW-0677">Repeat</keyword>
<dbReference type="InterPro" id="IPR032675">
    <property type="entry name" value="LRR_dom_sf"/>
</dbReference>
<evidence type="ECO:0000313" key="12">
    <source>
        <dbReference type="EMBL" id="KAF9687732.1"/>
    </source>
</evidence>
<dbReference type="InterPro" id="IPR000719">
    <property type="entry name" value="Prot_kinase_dom"/>
</dbReference>
<evidence type="ECO:0000256" key="5">
    <source>
        <dbReference type="ARBA" id="ARBA00022737"/>
    </source>
</evidence>
<feature type="transmembrane region" description="Helical" evidence="9">
    <location>
        <begin position="514"/>
        <end position="536"/>
    </location>
</feature>
<gene>
    <name evidence="12" type="ORF">SADUNF_Sadunf02G0123600</name>
</gene>
<proteinExistence type="predicted"/>
<dbReference type="PANTHER" id="PTHR48007">
    <property type="entry name" value="LEUCINE-RICH REPEAT RECEPTOR-LIKE PROTEIN KINASE PXC1"/>
    <property type="match status" value="1"/>
</dbReference>
<evidence type="ECO:0000256" key="8">
    <source>
        <dbReference type="SAM" id="MobiDB-lite"/>
    </source>
</evidence>
<evidence type="ECO:0000259" key="11">
    <source>
        <dbReference type="PROSITE" id="PS50011"/>
    </source>
</evidence>
<feature type="transmembrane region" description="Helical" evidence="9">
    <location>
        <begin position="298"/>
        <end position="319"/>
    </location>
</feature>
<sequence length="716" mass="78414">MRLFFYLLLLSLSLSQTLSSPTEHELLMQIKVSLDPQNRLLTSWQPSEDPCSGAFEGVVCNEQGHVTNISLQGKGLSGQIPAALGGLKSLSGLFLHYNALNGVIPKEIAELSELSDLYLNVNSLSGEIPPQIGNMSNLQVLQLCYNKLTGSIPTQLGSLEKLSVLALQYNELTGAIPASLGDLEFLSRLDLSFNGLFGPIPVKLARAPRLQTLDIRNNSLSGNVPPALKRLTTEFQYGNNPDLCGVGFSNLETCVPSDPNRPEPSKPNVAVPKDIPEPAKPSNCSKSDCSYLTKTPRYGIIFGVIGVFIALSVSGFLMFSWYRRHKQKIGSDSDTLDSRLSTDKAKEVYRKSASPLISLEYSNGWDPLAIGRNKSGFSQEVLESFMFNLEEVERATQCFSEVNLLGKSNFSATYKGILRDGSVVAIKCITKTSCKSDEADFLKGLKILTSLKHQNLVRLRGFCCSKGRGECFVIYDFVPNGNLVHYLDVKDGSGKVLEWPARISIINGIAKGKCIFLLEEVAVIVSLSLCFLHFILICKIRACEELSTEVFSSSYPGIAYLHGSEGNKHALVHQNISAEKVFINRPYSPLISDSGLHKLLADDIVFSMLKASAAMGYLAPEYTTTGRFTEKSDVYAFGMIVLQILSGKRNITQLIRHAAESCRYEDFIDANLGGNFSESEADKLGRIALRCTNESPIHRPTADTVVQELSESIVAA</sequence>
<evidence type="ECO:0000313" key="13">
    <source>
        <dbReference type="Proteomes" id="UP000657918"/>
    </source>
</evidence>
<organism evidence="12 13">
    <name type="scientific">Salix dunnii</name>
    <dbReference type="NCBI Taxonomy" id="1413687"/>
    <lineage>
        <taxon>Eukaryota</taxon>
        <taxon>Viridiplantae</taxon>
        <taxon>Streptophyta</taxon>
        <taxon>Embryophyta</taxon>
        <taxon>Tracheophyta</taxon>
        <taxon>Spermatophyta</taxon>
        <taxon>Magnoliopsida</taxon>
        <taxon>eudicotyledons</taxon>
        <taxon>Gunneridae</taxon>
        <taxon>Pentapetalae</taxon>
        <taxon>rosids</taxon>
        <taxon>fabids</taxon>
        <taxon>Malpighiales</taxon>
        <taxon>Salicaceae</taxon>
        <taxon>Saliceae</taxon>
        <taxon>Salix</taxon>
    </lineage>
</organism>
<dbReference type="PANTHER" id="PTHR48007:SF65">
    <property type="entry name" value="OS01G0577600 PROTEIN"/>
    <property type="match status" value="1"/>
</dbReference>
<dbReference type="FunFam" id="3.80.10.10:FF:000129">
    <property type="entry name" value="Leucine-rich repeat receptor-like kinase"/>
    <property type="match status" value="1"/>
</dbReference>
<evidence type="ECO:0000256" key="9">
    <source>
        <dbReference type="SAM" id="Phobius"/>
    </source>
</evidence>
<evidence type="ECO:0000256" key="2">
    <source>
        <dbReference type="ARBA" id="ARBA00022614"/>
    </source>
</evidence>
<keyword evidence="2" id="KW-0433">Leucine-rich repeat</keyword>
<dbReference type="Proteomes" id="UP000657918">
    <property type="component" value="Unassembled WGS sequence"/>
</dbReference>
<dbReference type="InterPro" id="IPR001611">
    <property type="entry name" value="Leu-rich_rpt"/>
</dbReference>
<dbReference type="FunFam" id="3.30.200.20:FF:000371">
    <property type="entry name" value="Protein NSP-INTERACTING KINASE 2"/>
    <property type="match status" value="1"/>
</dbReference>
<dbReference type="SUPFAM" id="SSF52058">
    <property type="entry name" value="L domain-like"/>
    <property type="match status" value="1"/>
</dbReference>
<dbReference type="OrthoDB" id="676979at2759"/>
<dbReference type="AlphaFoldDB" id="A0A835N7E3"/>
<keyword evidence="13" id="KW-1185">Reference proteome</keyword>
<dbReference type="GO" id="GO:0016020">
    <property type="term" value="C:membrane"/>
    <property type="evidence" value="ECO:0007669"/>
    <property type="project" value="UniProtKB-SubCell"/>
</dbReference>
<evidence type="ECO:0000256" key="6">
    <source>
        <dbReference type="ARBA" id="ARBA00022989"/>
    </source>
</evidence>
<evidence type="ECO:0000256" key="7">
    <source>
        <dbReference type="ARBA" id="ARBA00023136"/>
    </source>
</evidence>
<dbReference type="Pfam" id="PF13855">
    <property type="entry name" value="LRR_8"/>
    <property type="match status" value="1"/>
</dbReference>
<dbReference type="InterPro" id="IPR001245">
    <property type="entry name" value="Ser-Thr/Tyr_kinase_cat_dom"/>
</dbReference>
<accession>A0A835N7E3</accession>
<evidence type="ECO:0000256" key="10">
    <source>
        <dbReference type="SAM" id="SignalP"/>
    </source>
</evidence>
<evidence type="ECO:0000256" key="1">
    <source>
        <dbReference type="ARBA" id="ARBA00004167"/>
    </source>
</evidence>
<dbReference type="InterPro" id="IPR046959">
    <property type="entry name" value="PRK1-6/SRF4-like"/>
</dbReference>
<dbReference type="Pfam" id="PF00560">
    <property type="entry name" value="LRR_1"/>
    <property type="match status" value="1"/>
</dbReference>
<feature type="domain" description="Protein kinase" evidence="11">
    <location>
        <begin position="399"/>
        <end position="714"/>
    </location>
</feature>
<dbReference type="Gene3D" id="3.30.200.20">
    <property type="entry name" value="Phosphorylase Kinase, domain 1"/>
    <property type="match status" value="1"/>
</dbReference>
<protein>
    <recommendedName>
        <fullName evidence="11">Protein kinase domain-containing protein</fullName>
    </recommendedName>
</protein>
<keyword evidence="4 10" id="KW-0732">Signal</keyword>
<dbReference type="InterPro" id="IPR011009">
    <property type="entry name" value="Kinase-like_dom_sf"/>
</dbReference>
<comment type="subcellular location">
    <subcellularLocation>
        <location evidence="1">Membrane</location>
        <topology evidence="1">Single-pass membrane protein</topology>
    </subcellularLocation>
</comment>
<dbReference type="InterPro" id="IPR013210">
    <property type="entry name" value="LRR_N_plant-typ"/>
</dbReference>
<evidence type="ECO:0000256" key="3">
    <source>
        <dbReference type="ARBA" id="ARBA00022692"/>
    </source>
</evidence>
<evidence type="ECO:0000256" key="4">
    <source>
        <dbReference type="ARBA" id="ARBA00022729"/>
    </source>
</evidence>
<dbReference type="Pfam" id="PF08263">
    <property type="entry name" value="LRRNT_2"/>
    <property type="match status" value="1"/>
</dbReference>
<comment type="caution">
    <text evidence="12">The sequence shown here is derived from an EMBL/GenBank/DDBJ whole genome shotgun (WGS) entry which is preliminary data.</text>
</comment>
<feature type="signal peptide" evidence="10">
    <location>
        <begin position="1"/>
        <end position="19"/>
    </location>
</feature>
<dbReference type="SUPFAM" id="SSF56112">
    <property type="entry name" value="Protein kinase-like (PK-like)"/>
    <property type="match status" value="1"/>
</dbReference>
<feature type="region of interest" description="Disordered" evidence="8">
    <location>
        <begin position="255"/>
        <end position="286"/>
    </location>
</feature>
<reference evidence="12 13" key="1">
    <citation type="submission" date="2020-10" db="EMBL/GenBank/DDBJ databases">
        <title>Plant Genome Project.</title>
        <authorList>
            <person name="Zhang R.-G."/>
        </authorList>
    </citation>
    <scope>NUCLEOTIDE SEQUENCE [LARGE SCALE GENOMIC DNA]</scope>
    <source>
        <strain evidence="12">FAFU-HL-1</strain>
        <tissue evidence="12">Leaf</tissue>
    </source>
</reference>
<feature type="chain" id="PRO_5032281462" description="Protein kinase domain-containing protein" evidence="10">
    <location>
        <begin position="20"/>
        <end position="716"/>
    </location>
</feature>
<dbReference type="PROSITE" id="PS50011">
    <property type="entry name" value="PROTEIN_KINASE_DOM"/>
    <property type="match status" value="1"/>
</dbReference>
<dbReference type="Gene3D" id="3.80.10.10">
    <property type="entry name" value="Ribonuclease Inhibitor"/>
    <property type="match status" value="2"/>
</dbReference>
<name>A0A835N7E3_9ROSI</name>
<dbReference type="Gene3D" id="1.10.510.10">
    <property type="entry name" value="Transferase(Phosphotransferase) domain 1"/>
    <property type="match status" value="1"/>
</dbReference>
<dbReference type="FunFam" id="3.80.10.10:FF:000562">
    <property type="entry name" value="Protein NSP-INTERACTING KINASE 2"/>
    <property type="match status" value="1"/>
</dbReference>
<keyword evidence="7 9" id="KW-0472">Membrane</keyword>
<dbReference type="GO" id="GO:0004672">
    <property type="term" value="F:protein kinase activity"/>
    <property type="evidence" value="ECO:0007669"/>
    <property type="project" value="InterPro"/>
</dbReference>
<dbReference type="GO" id="GO:0005524">
    <property type="term" value="F:ATP binding"/>
    <property type="evidence" value="ECO:0007669"/>
    <property type="project" value="InterPro"/>
</dbReference>
<keyword evidence="6 9" id="KW-1133">Transmembrane helix</keyword>
<keyword evidence="3 9" id="KW-0812">Transmembrane</keyword>
<dbReference type="Pfam" id="PF07714">
    <property type="entry name" value="PK_Tyr_Ser-Thr"/>
    <property type="match status" value="1"/>
</dbReference>
<dbReference type="EMBL" id="JADGMS010000002">
    <property type="protein sequence ID" value="KAF9687732.1"/>
    <property type="molecule type" value="Genomic_DNA"/>
</dbReference>